<organism evidence="2 3">
    <name type="scientific">Neolewinella agarilytica</name>
    <dbReference type="NCBI Taxonomy" id="478744"/>
    <lineage>
        <taxon>Bacteria</taxon>
        <taxon>Pseudomonadati</taxon>
        <taxon>Bacteroidota</taxon>
        <taxon>Saprospiria</taxon>
        <taxon>Saprospirales</taxon>
        <taxon>Lewinellaceae</taxon>
        <taxon>Neolewinella</taxon>
    </lineage>
</organism>
<dbReference type="EMBL" id="FOFB01000002">
    <property type="protein sequence ID" value="SEP73855.1"/>
    <property type="molecule type" value="Genomic_DNA"/>
</dbReference>
<feature type="signal peptide" evidence="1">
    <location>
        <begin position="1"/>
        <end position="21"/>
    </location>
</feature>
<dbReference type="PROSITE" id="PS51257">
    <property type="entry name" value="PROKAR_LIPOPROTEIN"/>
    <property type="match status" value="1"/>
</dbReference>
<reference evidence="3" key="1">
    <citation type="submission" date="2016-10" db="EMBL/GenBank/DDBJ databases">
        <authorList>
            <person name="Varghese N."/>
            <person name="Submissions S."/>
        </authorList>
    </citation>
    <scope>NUCLEOTIDE SEQUENCE [LARGE SCALE GENOMIC DNA]</scope>
    <source>
        <strain evidence="3">DSM 24740</strain>
    </source>
</reference>
<accession>A0A1H9AB68</accession>
<feature type="chain" id="PRO_5011795088" description="Lipoprotein" evidence="1">
    <location>
        <begin position="22"/>
        <end position="168"/>
    </location>
</feature>
<proteinExistence type="predicted"/>
<keyword evidence="1" id="KW-0732">Signal</keyword>
<dbReference type="Proteomes" id="UP000199021">
    <property type="component" value="Unassembled WGS sequence"/>
</dbReference>
<protein>
    <recommendedName>
        <fullName evidence="4">Lipoprotein</fullName>
    </recommendedName>
</protein>
<dbReference type="STRING" id="478744.SAMN05444359_10231"/>
<sequence length="168" mass="19597">MKNAATKIAILFYLASWVGCANTKPQNISSRINDCLIESKINLAHLSRKAPIDNGNNYMAFHIYYDQNEPSSNNRNALCDLFRLHPDNREWIKIDQFRIDLHSCNIDSTGVLIPINYYYGEVISIHQQKDHLNFPKKFLKRVRKFSRKNNLTTYSPLFLNRGFSKSKQ</sequence>
<keyword evidence="3" id="KW-1185">Reference proteome</keyword>
<evidence type="ECO:0000313" key="2">
    <source>
        <dbReference type="EMBL" id="SEP73855.1"/>
    </source>
</evidence>
<name>A0A1H9AB68_9BACT</name>
<dbReference type="AlphaFoldDB" id="A0A1H9AB68"/>
<evidence type="ECO:0000313" key="3">
    <source>
        <dbReference type="Proteomes" id="UP000199021"/>
    </source>
</evidence>
<evidence type="ECO:0000256" key="1">
    <source>
        <dbReference type="SAM" id="SignalP"/>
    </source>
</evidence>
<gene>
    <name evidence="2" type="ORF">SAMN05444359_10231</name>
</gene>
<evidence type="ECO:0008006" key="4">
    <source>
        <dbReference type="Google" id="ProtNLM"/>
    </source>
</evidence>
<dbReference type="InParanoid" id="A0A1H9AB68"/>